<evidence type="ECO:0000313" key="1">
    <source>
        <dbReference type="EMBL" id="ARF09062.1"/>
    </source>
</evidence>
<proteinExistence type="predicted"/>
<protein>
    <submittedName>
        <fullName evidence="1">Uncharacterized protein</fullName>
    </submittedName>
</protein>
<accession>A0A1V0SBI3</accession>
<name>A0A1V0SBI3_9VIRU</name>
<gene>
    <name evidence="1" type="ORF">Catovirus_2_11</name>
</gene>
<dbReference type="EMBL" id="KY684084">
    <property type="protein sequence ID" value="ARF09062.1"/>
    <property type="molecule type" value="Genomic_DNA"/>
</dbReference>
<sequence>MSNEPDYKCGCEPGNECFEHMLPKDSVSIKEPLPDDEIKIFEAVHQYSYPRFSDELLVKMNILDKFPSSNRMRTAEFRCEPRVCELSLELSKFPQNYSFLAEYNQKYGLNLTEEDCQEMKKHRHVYLRVGKIKKEYLLAGAVEIKDWEGEEWIEINKSTLKLYRIKNLLLSNNIVDKNEKEKILNDPYDDIKVIWFSEYYWCH</sequence>
<reference evidence="1" key="1">
    <citation type="journal article" date="2017" name="Science">
        <title>Giant viruses with an expanded complement of translation system components.</title>
        <authorList>
            <person name="Schulz F."/>
            <person name="Yutin N."/>
            <person name="Ivanova N.N."/>
            <person name="Ortega D.R."/>
            <person name="Lee T.K."/>
            <person name="Vierheilig J."/>
            <person name="Daims H."/>
            <person name="Horn M."/>
            <person name="Wagner M."/>
            <person name="Jensen G.J."/>
            <person name="Kyrpides N.C."/>
            <person name="Koonin E.V."/>
            <person name="Woyke T."/>
        </authorList>
    </citation>
    <scope>NUCLEOTIDE SEQUENCE</scope>
    <source>
        <strain evidence="1">CTV1</strain>
    </source>
</reference>
<organism evidence="1">
    <name type="scientific">Catovirus CTV1</name>
    <dbReference type="NCBI Taxonomy" id="1977631"/>
    <lineage>
        <taxon>Viruses</taxon>
        <taxon>Varidnaviria</taxon>
        <taxon>Bamfordvirae</taxon>
        <taxon>Nucleocytoviricota</taxon>
        <taxon>Megaviricetes</taxon>
        <taxon>Imitervirales</taxon>
        <taxon>Mimiviridae</taxon>
        <taxon>Klosneuvirinae</taxon>
        <taxon>Catovirus</taxon>
    </lineage>
</organism>